<reference evidence="1 2" key="1">
    <citation type="submission" date="2017-02" db="EMBL/GenBank/DDBJ databases">
        <title>Comeplete genome sequence of Bacteriophage pVco-5, that infects Vibrio corallilyticus.</title>
        <authorList>
            <person name="Kim H.J."/>
            <person name="Park S.C."/>
        </authorList>
    </citation>
    <scope>NUCLEOTIDE SEQUENCE [LARGE SCALE GENOMIC DNA]</scope>
</reference>
<sequence>MNLIETINFKSDFDVTVPLKPVADMVFNYTARYNCKRVYIRYETNKDIPRSS</sequence>
<gene>
    <name evidence="1" type="ORF">pVco5_019</name>
</gene>
<name>A0A1W6JUS6_9CAUD</name>
<dbReference type="Proteomes" id="UP000225564">
    <property type="component" value="Segment"/>
</dbReference>
<evidence type="ECO:0000313" key="1">
    <source>
        <dbReference type="EMBL" id="ARM71007.1"/>
    </source>
</evidence>
<proteinExistence type="predicted"/>
<organism evidence="1 2">
    <name type="scientific">Vibrio phage pVco-5</name>
    <dbReference type="NCBI Taxonomy" id="1965485"/>
    <lineage>
        <taxon>Viruses</taxon>
        <taxon>Duplodnaviria</taxon>
        <taxon>Heunggongvirae</taxon>
        <taxon>Uroviricota</taxon>
        <taxon>Caudoviricetes</taxon>
        <taxon>Schitoviridae</taxon>
        <taxon>Vicoquintavirus</taxon>
        <taxon>Vicoquintavirus Pvco5</taxon>
    </lineage>
</organism>
<dbReference type="EMBL" id="KY612839">
    <property type="protein sequence ID" value="ARM71007.1"/>
    <property type="molecule type" value="Genomic_DNA"/>
</dbReference>
<evidence type="ECO:0000313" key="2">
    <source>
        <dbReference type="Proteomes" id="UP000225564"/>
    </source>
</evidence>
<keyword evidence="2" id="KW-1185">Reference proteome</keyword>
<accession>A0A1W6JUS6</accession>
<protein>
    <submittedName>
        <fullName evidence="1">Uncharacterized protein</fullName>
    </submittedName>
</protein>